<dbReference type="EMBL" id="ANIZ01001529">
    <property type="protein sequence ID" value="ETI46654.1"/>
    <property type="molecule type" value="Genomic_DNA"/>
</dbReference>
<evidence type="ECO:0000313" key="2">
    <source>
        <dbReference type="EMBL" id="ETI46654.1"/>
    </source>
</evidence>
<keyword evidence="3" id="KW-1185">Reference proteome</keyword>
<organism evidence="2 3">
    <name type="scientific">Phytophthora nicotianae P1569</name>
    <dbReference type="NCBI Taxonomy" id="1317065"/>
    <lineage>
        <taxon>Eukaryota</taxon>
        <taxon>Sar</taxon>
        <taxon>Stramenopiles</taxon>
        <taxon>Oomycota</taxon>
        <taxon>Peronosporomycetes</taxon>
        <taxon>Peronosporales</taxon>
        <taxon>Peronosporaceae</taxon>
        <taxon>Phytophthora</taxon>
    </lineage>
</organism>
<gene>
    <name evidence="2" type="ORF">F443_08976</name>
</gene>
<sequence>MPEHHPDQPRFLDPGSPQATPSTLTSTKTCQDADSPKVESLDGITRKAAGEDKSGDINEGDRLVPSASESEEYDDSGDESFTPNSEVADSDVESLSTASSSNGHQEEEDISNFLFEGDLRARVTEIINADSCEKHCVQGKVRELEHLLTSLNQMTKSERMKSLYTLLALFMIAPTAERKGGKGECEKFL</sequence>
<feature type="region of interest" description="Disordered" evidence="1">
    <location>
        <begin position="1"/>
        <end position="108"/>
    </location>
</feature>
<protein>
    <submittedName>
        <fullName evidence="2">Uncharacterized protein</fullName>
    </submittedName>
</protein>
<proteinExistence type="predicted"/>
<feature type="compositionally biased region" description="Basic and acidic residues" evidence="1">
    <location>
        <begin position="34"/>
        <end position="62"/>
    </location>
</feature>
<name>V9F568_PHYNI</name>
<comment type="caution">
    <text evidence="2">The sequence shown here is derived from an EMBL/GenBank/DDBJ whole genome shotgun (WGS) entry which is preliminary data.</text>
</comment>
<reference evidence="2 3" key="1">
    <citation type="submission" date="2013-11" db="EMBL/GenBank/DDBJ databases">
        <title>The Genome Sequence of Phytophthora parasitica P1569.</title>
        <authorList>
            <consortium name="The Broad Institute Genomics Platform"/>
            <person name="Russ C."/>
            <person name="Tyler B."/>
            <person name="Panabieres F."/>
            <person name="Shan W."/>
            <person name="Tripathy S."/>
            <person name="Grunwald N."/>
            <person name="Machado M."/>
            <person name="Johnson C.S."/>
            <person name="Arredondo F."/>
            <person name="Hong C."/>
            <person name="Coffey M."/>
            <person name="Young S.K."/>
            <person name="Zeng Q."/>
            <person name="Gargeya S."/>
            <person name="Fitzgerald M."/>
            <person name="Abouelleil A."/>
            <person name="Alvarado L."/>
            <person name="Chapman S.B."/>
            <person name="Gainer-Dewar J."/>
            <person name="Goldberg J."/>
            <person name="Griggs A."/>
            <person name="Gujja S."/>
            <person name="Hansen M."/>
            <person name="Howarth C."/>
            <person name="Imamovic A."/>
            <person name="Ireland A."/>
            <person name="Larimer J."/>
            <person name="McCowan C."/>
            <person name="Murphy C."/>
            <person name="Pearson M."/>
            <person name="Poon T.W."/>
            <person name="Priest M."/>
            <person name="Roberts A."/>
            <person name="Saif S."/>
            <person name="Shea T."/>
            <person name="Sykes S."/>
            <person name="Wortman J."/>
            <person name="Nusbaum C."/>
            <person name="Birren B."/>
        </authorList>
    </citation>
    <scope>NUCLEOTIDE SEQUENCE [LARGE SCALE GENOMIC DNA]</scope>
    <source>
        <strain evidence="2 3">P1569</strain>
    </source>
</reference>
<dbReference type="Proteomes" id="UP000018721">
    <property type="component" value="Unassembled WGS sequence"/>
</dbReference>
<evidence type="ECO:0000313" key="3">
    <source>
        <dbReference type="Proteomes" id="UP000018721"/>
    </source>
</evidence>
<feature type="compositionally biased region" description="Polar residues" evidence="1">
    <location>
        <begin position="81"/>
        <end position="103"/>
    </location>
</feature>
<evidence type="ECO:0000256" key="1">
    <source>
        <dbReference type="SAM" id="MobiDB-lite"/>
    </source>
</evidence>
<feature type="compositionally biased region" description="Basic and acidic residues" evidence="1">
    <location>
        <begin position="1"/>
        <end position="10"/>
    </location>
</feature>
<accession>V9F568</accession>
<dbReference type="AlphaFoldDB" id="V9F568"/>
<dbReference type="eggNOG" id="ENOG502RZH9">
    <property type="taxonomic scope" value="Eukaryota"/>
</dbReference>
<feature type="compositionally biased region" description="Acidic residues" evidence="1">
    <location>
        <begin position="69"/>
        <end position="78"/>
    </location>
</feature>
<dbReference type="HOGENOM" id="CLU_123605_0_0_1"/>
<feature type="compositionally biased region" description="Polar residues" evidence="1">
    <location>
        <begin position="17"/>
        <end position="32"/>
    </location>
</feature>